<dbReference type="InterPro" id="IPR055173">
    <property type="entry name" value="NrdR-like_N"/>
</dbReference>
<dbReference type="PANTHER" id="PTHR30455">
    <property type="entry name" value="TRANSCRIPTIONAL REPRESSOR NRDR"/>
    <property type="match status" value="1"/>
</dbReference>
<comment type="function">
    <text evidence="7">Negatively regulates transcription of bacterial ribonucleotide reductase nrd genes and operons by binding to NrdR-boxes.</text>
</comment>
<reference evidence="10 11" key="1">
    <citation type="submission" date="2022-04" db="EMBL/GenBank/DDBJ databases">
        <title>Positive selection, recombination, and allopatry shape intraspecific diversity of widespread and dominant cyanobacteria.</title>
        <authorList>
            <person name="Wei J."/>
            <person name="Shu W."/>
            <person name="Hu C."/>
        </authorList>
    </citation>
    <scope>NUCLEOTIDE SEQUENCE [LARGE SCALE GENOMIC DNA]</scope>
    <source>
        <strain evidence="10 11">DQ-A4</strain>
    </source>
</reference>
<name>A0ABV0K9H6_9CYAN</name>
<dbReference type="InterPro" id="IPR003796">
    <property type="entry name" value="RNR_NrdR-like"/>
</dbReference>
<protein>
    <recommendedName>
        <fullName evidence="7">Transcriptional repressor NrdR</fullName>
    </recommendedName>
</protein>
<comment type="cofactor">
    <cofactor evidence="7">
        <name>Zn(2+)</name>
        <dbReference type="ChEBI" id="CHEBI:29105"/>
    </cofactor>
    <text evidence="7">Binds 1 zinc ion.</text>
</comment>
<sequence>MHCPFCQHLNNRVLESRSAEAGRSIRRRRECLRCERRFTTYERIEYVPVTVIKRSGDRELFERSKVLRGIVRACEKTPVSSLAMEAIVDDIEAELQQRATREVTSAEIGEMVLAKLQAMNEVAFVRFASVYRQFQGIRDFAETLSQLQGDRGDRHEDGTENGQSSTYVVSAQSL</sequence>
<evidence type="ECO:0000256" key="2">
    <source>
        <dbReference type="ARBA" id="ARBA00022741"/>
    </source>
</evidence>
<evidence type="ECO:0000256" key="8">
    <source>
        <dbReference type="SAM" id="MobiDB-lite"/>
    </source>
</evidence>
<dbReference type="RefSeq" id="WP_190706052.1">
    <property type="nucleotide sequence ID" value="NZ_JAMPKX010000008.1"/>
</dbReference>
<accession>A0ABV0K9H6</accession>
<keyword evidence="7" id="KW-0862">Zinc</keyword>
<evidence type="ECO:0000256" key="6">
    <source>
        <dbReference type="ARBA" id="ARBA00023163"/>
    </source>
</evidence>
<keyword evidence="2 7" id="KW-0547">Nucleotide-binding</keyword>
<evidence type="ECO:0000256" key="5">
    <source>
        <dbReference type="ARBA" id="ARBA00023125"/>
    </source>
</evidence>
<evidence type="ECO:0000313" key="10">
    <source>
        <dbReference type="EMBL" id="MEP0948572.1"/>
    </source>
</evidence>
<dbReference type="PANTHER" id="PTHR30455:SF2">
    <property type="entry name" value="TRANSCRIPTIONAL REPRESSOR NRDR"/>
    <property type="match status" value="1"/>
</dbReference>
<keyword evidence="7" id="KW-0479">Metal-binding</keyword>
<feature type="compositionally biased region" description="Polar residues" evidence="8">
    <location>
        <begin position="160"/>
        <end position="174"/>
    </location>
</feature>
<feature type="domain" description="ATP-cone" evidence="9">
    <location>
        <begin position="49"/>
        <end position="139"/>
    </location>
</feature>
<feature type="region of interest" description="Disordered" evidence="8">
    <location>
        <begin position="148"/>
        <end position="174"/>
    </location>
</feature>
<evidence type="ECO:0000256" key="1">
    <source>
        <dbReference type="ARBA" id="ARBA00022491"/>
    </source>
</evidence>
<keyword evidence="4 7" id="KW-0805">Transcription regulation</keyword>
<evidence type="ECO:0000256" key="7">
    <source>
        <dbReference type="HAMAP-Rule" id="MF_00440"/>
    </source>
</evidence>
<evidence type="ECO:0000259" key="9">
    <source>
        <dbReference type="PROSITE" id="PS51161"/>
    </source>
</evidence>
<keyword evidence="5 7" id="KW-0238">DNA-binding</keyword>
<feature type="zinc finger region" evidence="7">
    <location>
        <begin position="3"/>
        <end position="34"/>
    </location>
</feature>
<proteinExistence type="inferred from homology"/>
<keyword evidence="1 7" id="KW-0678">Repressor</keyword>
<keyword evidence="3 7" id="KW-0067">ATP-binding</keyword>
<dbReference type="EMBL" id="JAMPKX010000008">
    <property type="protein sequence ID" value="MEP0948572.1"/>
    <property type="molecule type" value="Genomic_DNA"/>
</dbReference>
<evidence type="ECO:0000313" key="11">
    <source>
        <dbReference type="Proteomes" id="UP001482513"/>
    </source>
</evidence>
<organism evidence="10 11">
    <name type="scientific">Leptolyngbya subtilissima DQ-A4</name>
    <dbReference type="NCBI Taxonomy" id="2933933"/>
    <lineage>
        <taxon>Bacteria</taxon>
        <taxon>Bacillati</taxon>
        <taxon>Cyanobacteriota</taxon>
        <taxon>Cyanophyceae</taxon>
        <taxon>Leptolyngbyales</taxon>
        <taxon>Leptolyngbyaceae</taxon>
        <taxon>Leptolyngbya group</taxon>
        <taxon>Leptolyngbya</taxon>
    </lineage>
</organism>
<dbReference type="InterPro" id="IPR005144">
    <property type="entry name" value="ATP-cone_dom"/>
</dbReference>
<evidence type="ECO:0000256" key="3">
    <source>
        <dbReference type="ARBA" id="ARBA00022840"/>
    </source>
</evidence>
<keyword evidence="6 7" id="KW-0804">Transcription</keyword>
<comment type="caution">
    <text evidence="10">The sequence shown here is derived from an EMBL/GenBank/DDBJ whole genome shotgun (WGS) entry which is preliminary data.</text>
</comment>
<dbReference type="Pfam" id="PF03477">
    <property type="entry name" value="ATP-cone"/>
    <property type="match status" value="1"/>
</dbReference>
<gene>
    <name evidence="7 10" type="primary">nrdR</name>
    <name evidence="10" type="ORF">NC992_16930</name>
</gene>
<evidence type="ECO:0000256" key="4">
    <source>
        <dbReference type="ARBA" id="ARBA00023015"/>
    </source>
</evidence>
<comment type="similarity">
    <text evidence="7">Belongs to the NrdR family.</text>
</comment>
<dbReference type="PROSITE" id="PS51161">
    <property type="entry name" value="ATP_CONE"/>
    <property type="match status" value="1"/>
</dbReference>
<dbReference type="HAMAP" id="MF_00440">
    <property type="entry name" value="NrdR"/>
    <property type="match status" value="1"/>
</dbReference>
<keyword evidence="7" id="KW-0863">Zinc-finger</keyword>
<dbReference type="NCBIfam" id="TIGR00244">
    <property type="entry name" value="transcriptional regulator NrdR"/>
    <property type="match status" value="1"/>
</dbReference>
<dbReference type="Proteomes" id="UP001482513">
    <property type="component" value="Unassembled WGS sequence"/>
</dbReference>
<dbReference type="Pfam" id="PF22811">
    <property type="entry name" value="Zn_ribbon_NrdR"/>
    <property type="match status" value="1"/>
</dbReference>
<keyword evidence="11" id="KW-1185">Reference proteome</keyword>